<feature type="transmembrane region" description="Helical" evidence="6">
    <location>
        <begin position="360"/>
        <end position="383"/>
    </location>
</feature>
<dbReference type="GO" id="GO:0005886">
    <property type="term" value="C:plasma membrane"/>
    <property type="evidence" value="ECO:0007669"/>
    <property type="project" value="UniProtKB-SubCell"/>
</dbReference>
<name>A0A6G7Y5F5_9ACTN</name>
<reference evidence="8 9" key="1">
    <citation type="submission" date="2020-03" db="EMBL/GenBank/DDBJ databases">
        <title>Propioniciclava sp. nov., isolated from Hydrophilus acuminatus.</title>
        <authorList>
            <person name="Hyun D.-W."/>
            <person name="Bae J.-W."/>
        </authorList>
    </citation>
    <scope>NUCLEOTIDE SEQUENCE [LARGE SCALE GENOMIC DNA]</scope>
    <source>
        <strain evidence="8 9">HDW11</strain>
    </source>
</reference>
<protein>
    <submittedName>
        <fullName evidence="8">MFS transporter</fullName>
    </submittedName>
</protein>
<keyword evidence="3 6" id="KW-1133">Transmembrane helix</keyword>
<feature type="transmembrane region" description="Helical" evidence="6">
    <location>
        <begin position="308"/>
        <end position="329"/>
    </location>
</feature>
<dbReference type="PIRSF" id="PIRSF002808">
    <property type="entry name" value="Hexose_phosphate_transp"/>
    <property type="match status" value="1"/>
</dbReference>
<dbReference type="Proteomes" id="UP000501058">
    <property type="component" value="Chromosome"/>
</dbReference>
<feature type="region of interest" description="Disordered" evidence="5">
    <location>
        <begin position="1"/>
        <end position="30"/>
    </location>
</feature>
<evidence type="ECO:0000313" key="8">
    <source>
        <dbReference type="EMBL" id="QIK72040.1"/>
    </source>
</evidence>
<dbReference type="SUPFAM" id="SSF103473">
    <property type="entry name" value="MFS general substrate transporter"/>
    <property type="match status" value="1"/>
</dbReference>
<accession>A0A6G7Y5F5</accession>
<dbReference type="InterPro" id="IPR036259">
    <property type="entry name" value="MFS_trans_sf"/>
</dbReference>
<feature type="transmembrane region" description="Helical" evidence="6">
    <location>
        <begin position="395"/>
        <end position="419"/>
    </location>
</feature>
<feature type="transmembrane region" description="Helical" evidence="6">
    <location>
        <begin position="113"/>
        <end position="135"/>
    </location>
</feature>
<dbReference type="PANTHER" id="PTHR43826:SF3">
    <property type="entry name" value="GLUCOSE-6-PHOSPHATE EXCHANGER SLC37A4"/>
    <property type="match status" value="1"/>
</dbReference>
<dbReference type="PROSITE" id="PS50850">
    <property type="entry name" value="MFS"/>
    <property type="match status" value="1"/>
</dbReference>
<evidence type="ECO:0000256" key="3">
    <source>
        <dbReference type="ARBA" id="ARBA00022989"/>
    </source>
</evidence>
<dbReference type="InterPro" id="IPR051337">
    <property type="entry name" value="OPA_Antiporter"/>
</dbReference>
<dbReference type="InterPro" id="IPR011701">
    <property type="entry name" value="MFS"/>
</dbReference>
<dbReference type="GO" id="GO:0035435">
    <property type="term" value="P:phosphate ion transmembrane transport"/>
    <property type="evidence" value="ECO:0007669"/>
    <property type="project" value="TreeGrafter"/>
</dbReference>
<organism evidence="8 9">
    <name type="scientific">Propioniciclava coleopterorum</name>
    <dbReference type="NCBI Taxonomy" id="2714937"/>
    <lineage>
        <taxon>Bacteria</taxon>
        <taxon>Bacillati</taxon>
        <taxon>Actinomycetota</taxon>
        <taxon>Actinomycetes</taxon>
        <taxon>Propionibacteriales</taxon>
        <taxon>Propionibacteriaceae</taxon>
        <taxon>Propioniciclava</taxon>
    </lineage>
</organism>
<feature type="compositionally biased region" description="Acidic residues" evidence="5">
    <location>
        <begin position="10"/>
        <end position="25"/>
    </location>
</feature>
<evidence type="ECO:0000259" key="7">
    <source>
        <dbReference type="PROSITE" id="PS50850"/>
    </source>
</evidence>
<dbReference type="Pfam" id="PF07690">
    <property type="entry name" value="MFS_1"/>
    <property type="match status" value="1"/>
</dbReference>
<dbReference type="InterPro" id="IPR000849">
    <property type="entry name" value="Sugar_P_transporter"/>
</dbReference>
<feature type="transmembrane region" description="Helical" evidence="6">
    <location>
        <begin position="269"/>
        <end position="288"/>
    </location>
</feature>
<evidence type="ECO:0000256" key="1">
    <source>
        <dbReference type="ARBA" id="ARBA00004651"/>
    </source>
</evidence>
<feature type="transmembrane region" description="Helical" evidence="6">
    <location>
        <begin position="45"/>
        <end position="61"/>
    </location>
</feature>
<comment type="subcellular location">
    <subcellularLocation>
        <location evidence="1">Cell membrane</location>
        <topology evidence="1">Multi-pass membrane protein</topology>
    </subcellularLocation>
</comment>
<gene>
    <name evidence="8" type="ORF">G7070_06875</name>
</gene>
<proteinExistence type="predicted"/>
<feature type="transmembrane region" description="Helical" evidence="6">
    <location>
        <begin position="81"/>
        <end position="101"/>
    </location>
</feature>
<keyword evidence="9" id="KW-1185">Reference proteome</keyword>
<dbReference type="AlphaFoldDB" id="A0A6G7Y5F5"/>
<keyword evidence="2 6" id="KW-0812">Transmembrane</keyword>
<keyword evidence="4 6" id="KW-0472">Membrane</keyword>
<dbReference type="GO" id="GO:0061513">
    <property type="term" value="F:glucose 6-phosphate:phosphate antiporter activity"/>
    <property type="evidence" value="ECO:0007669"/>
    <property type="project" value="TreeGrafter"/>
</dbReference>
<dbReference type="Gene3D" id="1.20.1250.20">
    <property type="entry name" value="MFS general substrate transporter like domains"/>
    <property type="match status" value="2"/>
</dbReference>
<evidence type="ECO:0000256" key="5">
    <source>
        <dbReference type="SAM" id="MobiDB-lite"/>
    </source>
</evidence>
<evidence type="ECO:0000256" key="2">
    <source>
        <dbReference type="ARBA" id="ARBA00022692"/>
    </source>
</evidence>
<evidence type="ECO:0000256" key="4">
    <source>
        <dbReference type="ARBA" id="ARBA00023136"/>
    </source>
</evidence>
<dbReference type="RefSeq" id="WP_166233014.1">
    <property type="nucleotide sequence ID" value="NZ_CP049865.1"/>
</dbReference>
<dbReference type="EMBL" id="CP049865">
    <property type="protein sequence ID" value="QIK72040.1"/>
    <property type="molecule type" value="Genomic_DNA"/>
</dbReference>
<evidence type="ECO:0000256" key="6">
    <source>
        <dbReference type="SAM" id="Phobius"/>
    </source>
</evidence>
<feature type="domain" description="Major facilitator superfamily (MFS) profile" evidence="7">
    <location>
        <begin position="47"/>
        <end position="451"/>
    </location>
</feature>
<dbReference type="KEGG" id="prv:G7070_06875"/>
<feature type="transmembrane region" description="Helical" evidence="6">
    <location>
        <begin position="425"/>
        <end position="446"/>
    </location>
</feature>
<feature type="transmembrane region" description="Helical" evidence="6">
    <location>
        <begin position="141"/>
        <end position="160"/>
    </location>
</feature>
<dbReference type="InterPro" id="IPR020846">
    <property type="entry name" value="MFS_dom"/>
</dbReference>
<dbReference type="PANTHER" id="PTHR43826">
    <property type="entry name" value="GLUCOSE-6-PHOSPHATE EXCHANGER SLC37A4"/>
    <property type="match status" value="1"/>
</dbReference>
<feature type="transmembrane region" description="Helical" evidence="6">
    <location>
        <begin position="181"/>
        <end position="198"/>
    </location>
</feature>
<feature type="transmembrane region" description="Helical" evidence="6">
    <location>
        <begin position="204"/>
        <end position="221"/>
    </location>
</feature>
<evidence type="ECO:0000313" key="9">
    <source>
        <dbReference type="Proteomes" id="UP000501058"/>
    </source>
</evidence>
<feature type="transmembrane region" description="Helical" evidence="6">
    <location>
        <begin position="336"/>
        <end position="354"/>
    </location>
</feature>
<sequence length="456" mass="50248">MSTKEPSGYELDDLDLDPADDENQQSEEYRRRNPEKFATYLKRRMVVFAVAYVGYVCAYLVRNNFKLTSKILRDENGWDNVQIGLILTAFTLTYGFAKFFMGMVVDRLSLRRVFAGALAISAVICILLGFVHVFWLMFALMLLLGTVQGALAPGSMAMIANWYPNKTRGSGIAIWNTSQNLGGATLPIIISGLLGVVGPSNVAYAFWVPGVVVLLFSFVAWKFGGDTPKSEGLGSLTDIYGKAGEPQVEDTPDEPYWTTLRKHIFTSPVILTVAFVNAILYFLRFGILNWMPIFLGDEMGFNEAQYSMAFSILEWIAIPGCFFFAWVAVKLPNKQSIVGAAGLVLLAGLIWLYMGNHDYALLLVISGLMGTFIYGPQLIINILTLNVVPLRTAGVAVGFVGLFGYIVGEMAANLVMPILAEALDWTASFTLLSFFALVGAALYLSLRKREQKIVQA</sequence>